<protein>
    <submittedName>
        <fullName evidence="3">Uncharacterized protein</fullName>
    </submittedName>
</protein>
<feature type="chain" id="PRO_5012205143" evidence="2">
    <location>
        <begin position="25"/>
        <end position="76"/>
    </location>
</feature>
<reference evidence="3 4" key="1">
    <citation type="submission" date="2016-11" db="EMBL/GenBank/DDBJ databases">
        <authorList>
            <person name="Jaros S."/>
            <person name="Januszkiewicz K."/>
            <person name="Wedrychowicz H."/>
        </authorList>
    </citation>
    <scope>NUCLEOTIDE SEQUENCE [LARGE SCALE GENOMIC DNA]</scope>
    <source>
        <strain evidence="3 4">DSM 18899</strain>
    </source>
</reference>
<dbReference type="STRING" id="1121279.SAMN02745887_01985"/>
<evidence type="ECO:0000313" key="3">
    <source>
        <dbReference type="EMBL" id="SFZ76508.1"/>
    </source>
</evidence>
<evidence type="ECO:0000256" key="1">
    <source>
        <dbReference type="SAM" id="MobiDB-lite"/>
    </source>
</evidence>
<keyword evidence="4" id="KW-1185">Reference proteome</keyword>
<feature type="region of interest" description="Disordered" evidence="1">
    <location>
        <begin position="26"/>
        <end position="76"/>
    </location>
</feature>
<name>A0A1K2HI49_9NEIS</name>
<sequence length="76" mass="7997">MNTAIRFSTLLATSLALLSTAVMADQPANSRTARERVSFNTPVSSEQRPADSQTSTATQPAAKQAQAGKPLRGHQG</sequence>
<gene>
    <name evidence="3" type="ORF">SAMN02745887_01985</name>
</gene>
<feature type="compositionally biased region" description="Polar residues" evidence="1">
    <location>
        <begin position="38"/>
        <end position="47"/>
    </location>
</feature>
<feature type="signal peptide" evidence="2">
    <location>
        <begin position="1"/>
        <end position="24"/>
    </location>
</feature>
<organism evidence="3 4">
    <name type="scientific">Chitinimonas taiwanensis DSM 18899</name>
    <dbReference type="NCBI Taxonomy" id="1121279"/>
    <lineage>
        <taxon>Bacteria</taxon>
        <taxon>Pseudomonadati</taxon>
        <taxon>Pseudomonadota</taxon>
        <taxon>Betaproteobacteria</taxon>
        <taxon>Neisseriales</taxon>
        <taxon>Chitinibacteraceae</taxon>
        <taxon>Chitinimonas</taxon>
    </lineage>
</organism>
<accession>A0A1K2HI49</accession>
<evidence type="ECO:0000256" key="2">
    <source>
        <dbReference type="SAM" id="SignalP"/>
    </source>
</evidence>
<feature type="compositionally biased region" description="Low complexity" evidence="1">
    <location>
        <begin position="50"/>
        <end position="67"/>
    </location>
</feature>
<dbReference type="RefSeq" id="WP_072428496.1">
    <property type="nucleotide sequence ID" value="NZ_FPKR01000007.1"/>
</dbReference>
<dbReference type="Proteomes" id="UP000186513">
    <property type="component" value="Unassembled WGS sequence"/>
</dbReference>
<dbReference type="AlphaFoldDB" id="A0A1K2HI49"/>
<evidence type="ECO:0000313" key="4">
    <source>
        <dbReference type="Proteomes" id="UP000186513"/>
    </source>
</evidence>
<dbReference type="EMBL" id="FPKR01000007">
    <property type="protein sequence ID" value="SFZ76508.1"/>
    <property type="molecule type" value="Genomic_DNA"/>
</dbReference>
<proteinExistence type="predicted"/>
<keyword evidence="2" id="KW-0732">Signal</keyword>